<feature type="compositionally biased region" description="Basic and acidic residues" evidence="1">
    <location>
        <begin position="427"/>
        <end position="442"/>
    </location>
</feature>
<dbReference type="EMBL" id="UZAU01000291">
    <property type="status" value="NOT_ANNOTATED_CDS"/>
    <property type="molecule type" value="Genomic_DNA"/>
</dbReference>
<dbReference type="InterPro" id="IPR005135">
    <property type="entry name" value="Endo/exonuclease/phosphatase"/>
</dbReference>
<evidence type="ECO:0000259" key="2">
    <source>
        <dbReference type="PROSITE" id="PS50878"/>
    </source>
</evidence>
<dbReference type="Pfam" id="PF14111">
    <property type="entry name" value="DUF4283"/>
    <property type="match status" value="1"/>
</dbReference>
<dbReference type="CDD" id="cd06222">
    <property type="entry name" value="RNase_H_like"/>
    <property type="match status" value="1"/>
</dbReference>
<keyword evidence="4" id="KW-1185">Reference proteome</keyword>
<dbReference type="Pfam" id="PF03372">
    <property type="entry name" value="Exo_endo_phos"/>
    <property type="match status" value="1"/>
</dbReference>
<dbReference type="InterPro" id="IPR000477">
    <property type="entry name" value="RT_dom"/>
</dbReference>
<dbReference type="Gramene" id="evm.model.03.1293">
    <property type="protein sequence ID" value="cds.evm.model.03.1293"/>
    <property type="gene ID" value="evm.TU.03.1293"/>
</dbReference>
<dbReference type="Pfam" id="PF14392">
    <property type="entry name" value="zf-CCHC_4"/>
    <property type="match status" value="1"/>
</dbReference>
<dbReference type="InterPro" id="IPR025558">
    <property type="entry name" value="DUF4283"/>
</dbReference>
<proteinExistence type="predicted"/>
<dbReference type="InterPro" id="IPR017956">
    <property type="entry name" value="AT_hook_DNA-bd_motif"/>
</dbReference>
<dbReference type="SMART" id="SM00384">
    <property type="entry name" value="AT_hook"/>
    <property type="match status" value="2"/>
</dbReference>
<reference evidence="3" key="2">
    <citation type="submission" date="2021-03" db="UniProtKB">
        <authorList>
            <consortium name="EnsemblPlants"/>
        </authorList>
    </citation>
    <scope>IDENTIFICATION</scope>
</reference>
<dbReference type="Proteomes" id="UP000596661">
    <property type="component" value="Chromosome 3"/>
</dbReference>
<sequence>MISPSLSTLVRLMNQKKRTRLVGKILSRYKLGKAAIQGSLKLSWSAISGWKWKEIEGGIIQFTFAKREDAMNVLARHPWFVCGALIVIMPWPAWLTPTEIRFDKTPLWVKIESIPSFYWNRSNLKEMASRASPVHELPLGIEDAIGMSTLRFRATIDLNKPIFSGFFLRRQNLKDLWIQYKYERLPKLCFKCGLLTHDQSICFKTPTVVKDNSGNFYPMYGVWFKSDAPERSTFTTPLAKWFQDWVLQKQIFLDPALRNQLKVQKAIRHGESDELRECRRQLPGKKRIVSDEENQEASQASLVITQLPLVSLPGIGEIAPFGNNTKAVSIQDLQELKKIAEHKAGASSNDKPATAMVTRKYAASRNSPTPSWVRKKTSQASSHNLPHLGKQNEAVNHKELQTTLFDQEDSGNSKLTTASLSITSEQSEAHMESPIRKPKEKDTPYYTSLLGSQAIPMDWPSTECWAQPKARELLMGGLTVDKFFREPTLLNPLMDINDFRVQEYLEGPRKRKASDGITVKPSPEKHAYAPEHNSCEEDQTQLHSPTKIPHQHSENQNQPNGIGAFKLGSAEASSSCKRRGRPRKLATLPSTNSCQPRKRGRPPKAKDSLSATPKSFKWKKSTIKTAGGSTTVQLQKDGKLFDLKIDLDNRFVLVEKQQSLKDLPKKASTIAMKIFAWNCRGLGNNATVRQLAALLRQHRPDVLLLSETRLPLDKFNRVCTRMKFDNCHYVAPLGRSGGLGLCWSNNVKCEIDASSKYLISAVIDFEPKGLKWLLMGLYGPPHWEDKEDFWISIGDMVHQSLHPVLLLGDMNGTLKDSECFQYSHQGNSSRYSFDFRRMVNGVGLIDLGFQGPCFTWAKDRNNHDHGGPTKRARLDRGLASSEWCILFPNAVVKHLSSTASDHGPILLDSKGGISCKGRLFKYENMWARDPRCFWIVKDTWAKRLHQHPMINFSRKVKATGRMLKKWNYSQFHHLKRQVEKATSSLWDAETNRPNDHRTIHKAKDKLSEALLREEIHWKQKSQVQWLQEGDKDKAPGPDSLPTSFYAHHWQAVQADLFEMVLHFFNTNELPRVINDTSIVLIPKKESPALVTDFRPIALCNISYKVISKFLASRMRWILNKVISPNQATFVKGRHIVENSMIAREIVHVMNRKKGKRGFMMIKLDMEKAYDKMEWDFIDTVLRRIGFPSRFIQWTKTCIMVEEIKLLLNGSVTGKFQPQRGLRQGDPLSPALFILGADVLSKIIIDKVERGLIKGFKMGKEGLAVSHLLFADDIILFGQATLREASQFMDSLKEYCKHSGKTVNVEKSSVFFSKTVPPRTAHSITQLLGMKKMSKKTLYLGIPLFRSLKRTDDTKYLVDRVLARVQGWKSKLLSYAGKACLIKNVGSSLANYVASSDVVPSSTAHQIDKLLRDFWWGDTSQQRKLHPIAWETLCRPKVNGGLGFKSSEAINKAFLMKWAWKILTDKESLWRHLMEAKYLKHQSFLDVEIKNSDSPLWKAILKIREKLGKGLCRKIGDGNSTSIWFDPWVPGGMLQPKPRFDASAGMSMTRSASYARMELNPLSICFGTATLQGQCGLDAAGAAIFYNEFGRIIHFVTSRFTVNDPLTGEVLVLCKGAEEALKKGYEKIIFQNDSINAIEALKTDVQEVGTLHHSVQDQVANFRSIVTQFTMWEASWIPRKCNGVAHSMAKWANQDNRFGWIDLPSEIGVLTSASAGADCPQNLPAHRL</sequence>
<dbReference type="Gene3D" id="3.30.420.10">
    <property type="entry name" value="Ribonuclease H-like superfamily/Ribonuclease H"/>
    <property type="match status" value="1"/>
</dbReference>
<feature type="region of interest" description="Disordered" evidence="1">
    <location>
        <begin position="422"/>
        <end position="442"/>
    </location>
</feature>
<dbReference type="EnsemblPlants" id="evm.model.03.1293">
    <property type="protein sequence ID" value="cds.evm.model.03.1293"/>
    <property type="gene ID" value="evm.TU.03.1293"/>
</dbReference>
<dbReference type="Pfam" id="PF13456">
    <property type="entry name" value="RVT_3"/>
    <property type="match status" value="1"/>
</dbReference>
<dbReference type="InterPro" id="IPR044730">
    <property type="entry name" value="RNase_H-like_dom_plant"/>
</dbReference>
<dbReference type="GO" id="GO:0004523">
    <property type="term" value="F:RNA-DNA hybrid ribonuclease activity"/>
    <property type="evidence" value="ECO:0007669"/>
    <property type="project" value="InterPro"/>
</dbReference>
<dbReference type="InterPro" id="IPR036691">
    <property type="entry name" value="Endo/exonu/phosph_ase_sf"/>
</dbReference>
<evidence type="ECO:0000313" key="4">
    <source>
        <dbReference type="Proteomes" id="UP000596661"/>
    </source>
</evidence>
<dbReference type="SUPFAM" id="SSF56219">
    <property type="entry name" value="DNase I-like"/>
    <property type="match status" value="1"/>
</dbReference>
<dbReference type="PANTHER" id="PTHR33116">
    <property type="entry name" value="REVERSE TRANSCRIPTASE ZINC-BINDING DOMAIN-CONTAINING PROTEIN-RELATED-RELATED"/>
    <property type="match status" value="1"/>
</dbReference>
<feature type="compositionally biased region" description="Basic and acidic residues" evidence="1">
    <location>
        <begin position="522"/>
        <end position="535"/>
    </location>
</feature>
<reference evidence="3" key="1">
    <citation type="submission" date="2018-11" db="EMBL/GenBank/DDBJ databases">
        <authorList>
            <person name="Grassa J C."/>
        </authorList>
    </citation>
    <scope>NUCLEOTIDE SEQUENCE [LARGE SCALE GENOMIC DNA]</scope>
</reference>
<dbReference type="InterPro" id="IPR043502">
    <property type="entry name" value="DNA/RNA_pol_sf"/>
</dbReference>
<dbReference type="PROSITE" id="PS50878">
    <property type="entry name" value="RT_POL"/>
    <property type="match status" value="1"/>
</dbReference>
<name>A0A803P4P9_CANSA</name>
<accession>A0A803P4P9</accession>
<feature type="domain" description="Reverse transcriptase" evidence="2">
    <location>
        <begin position="1062"/>
        <end position="1343"/>
    </location>
</feature>
<dbReference type="Pfam" id="PF00078">
    <property type="entry name" value="RVT_1"/>
    <property type="match status" value="1"/>
</dbReference>
<dbReference type="SUPFAM" id="SSF56672">
    <property type="entry name" value="DNA/RNA polymerases"/>
    <property type="match status" value="1"/>
</dbReference>
<feature type="region of interest" description="Disordered" evidence="1">
    <location>
        <begin position="507"/>
        <end position="614"/>
    </location>
</feature>
<evidence type="ECO:0000256" key="1">
    <source>
        <dbReference type="SAM" id="MobiDB-lite"/>
    </source>
</evidence>
<dbReference type="CDD" id="cd01650">
    <property type="entry name" value="RT_nLTR_like"/>
    <property type="match status" value="1"/>
</dbReference>
<dbReference type="PANTHER" id="PTHR33116:SF86">
    <property type="entry name" value="REVERSE TRANSCRIPTASE DOMAIN-CONTAINING PROTEIN"/>
    <property type="match status" value="1"/>
</dbReference>
<dbReference type="Gene3D" id="3.60.10.10">
    <property type="entry name" value="Endonuclease/exonuclease/phosphatase"/>
    <property type="match status" value="1"/>
</dbReference>
<dbReference type="InterPro" id="IPR025836">
    <property type="entry name" value="Zn_knuckle_CX2CX4HX4C"/>
</dbReference>
<evidence type="ECO:0000313" key="3">
    <source>
        <dbReference type="EnsemblPlants" id="cds.evm.model.03.1293"/>
    </source>
</evidence>
<dbReference type="GO" id="GO:0003677">
    <property type="term" value="F:DNA binding"/>
    <property type="evidence" value="ECO:0007669"/>
    <property type="project" value="InterPro"/>
</dbReference>
<dbReference type="InterPro" id="IPR002156">
    <property type="entry name" value="RNaseH_domain"/>
</dbReference>
<protein>
    <recommendedName>
        <fullName evidence="2">Reverse transcriptase domain-containing protein</fullName>
    </recommendedName>
</protein>
<dbReference type="InterPro" id="IPR036397">
    <property type="entry name" value="RNaseH_sf"/>
</dbReference>
<organism evidence="3 4">
    <name type="scientific">Cannabis sativa</name>
    <name type="common">Hemp</name>
    <name type="synonym">Marijuana</name>
    <dbReference type="NCBI Taxonomy" id="3483"/>
    <lineage>
        <taxon>Eukaryota</taxon>
        <taxon>Viridiplantae</taxon>
        <taxon>Streptophyta</taxon>
        <taxon>Embryophyta</taxon>
        <taxon>Tracheophyta</taxon>
        <taxon>Spermatophyta</taxon>
        <taxon>Magnoliopsida</taxon>
        <taxon>eudicotyledons</taxon>
        <taxon>Gunneridae</taxon>
        <taxon>Pentapetalae</taxon>
        <taxon>rosids</taxon>
        <taxon>fabids</taxon>
        <taxon>Rosales</taxon>
        <taxon>Cannabaceae</taxon>
        <taxon>Cannabis</taxon>
    </lineage>
</organism>